<dbReference type="Pfam" id="PF04075">
    <property type="entry name" value="F420H2_quin_red"/>
    <property type="match status" value="1"/>
</dbReference>
<dbReference type="GO" id="GO:0016491">
    <property type="term" value="F:oxidoreductase activity"/>
    <property type="evidence" value="ECO:0007669"/>
    <property type="project" value="InterPro"/>
</dbReference>
<dbReference type="GO" id="GO:0005886">
    <property type="term" value="C:plasma membrane"/>
    <property type="evidence" value="ECO:0007669"/>
    <property type="project" value="TreeGrafter"/>
</dbReference>
<evidence type="ECO:0000256" key="1">
    <source>
        <dbReference type="ARBA" id="ARBA00008710"/>
    </source>
</evidence>
<protein>
    <submittedName>
        <fullName evidence="3">Nitroreductase family deazaflavin-dependent oxidoreductase</fullName>
    </submittedName>
</protein>
<comment type="caution">
    <text evidence="3">The sequence shown here is derived from an EMBL/GenBank/DDBJ whole genome shotgun (WGS) entry which is preliminary data.</text>
</comment>
<organism evidence="3 4">
    <name type="scientific">Kribbella pittospori</name>
    <dbReference type="NCBI Taxonomy" id="722689"/>
    <lineage>
        <taxon>Bacteria</taxon>
        <taxon>Bacillati</taxon>
        <taxon>Actinomycetota</taxon>
        <taxon>Actinomycetes</taxon>
        <taxon>Propionibacteriales</taxon>
        <taxon>Kribbellaceae</taxon>
        <taxon>Kribbella</taxon>
    </lineage>
</organism>
<dbReference type="RefSeq" id="WP_131352154.1">
    <property type="nucleotide sequence ID" value="NZ_SJKB01000001.1"/>
</dbReference>
<dbReference type="Gene3D" id="2.30.110.10">
    <property type="entry name" value="Electron Transport, Fmn-binding Protein, Chain A"/>
    <property type="match status" value="1"/>
</dbReference>
<dbReference type="NCBIfam" id="TIGR00026">
    <property type="entry name" value="hi_GC_TIGR00026"/>
    <property type="match status" value="1"/>
</dbReference>
<evidence type="ECO:0000313" key="4">
    <source>
        <dbReference type="Proteomes" id="UP000291144"/>
    </source>
</evidence>
<dbReference type="PANTHER" id="PTHR39428">
    <property type="entry name" value="F420H(2)-DEPENDENT QUINONE REDUCTASE RV1261C"/>
    <property type="match status" value="1"/>
</dbReference>
<dbReference type="GO" id="GO:0070967">
    <property type="term" value="F:coenzyme F420 binding"/>
    <property type="evidence" value="ECO:0007669"/>
    <property type="project" value="TreeGrafter"/>
</dbReference>
<dbReference type="SUPFAM" id="SSF50475">
    <property type="entry name" value="FMN-binding split barrel"/>
    <property type="match status" value="1"/>
</dbReference>
<dbReference type="Proteomes" id="UP000291144">
    <property type="component" value="Unassembled WGS sequence"/>
</dbReference>
<reference evidence="3 4" key="1">
    <citation type="submission" date="2019-02" db="EMBL/GenBank/DDBJ databases">
        <title>Kribbella capetownensis sp. nov. and Kribbella speibonae sp. nov., isolated from soil.</title>
        <authorList>
            <person name="Curtis S.M."/>
            <person name="Norton I."/>
            <person name="Everest G.J."/>
            <person name="Meyers P.R."/>
        </authorList>
    </citation>
    <scope>NUCLEOTIDE SEQUENCE [LARGE SCALE GENOMIC DNA]</scope>
    <source>
        <strain evidence="3 4">NRRL B-24813</strain>
    </source>
</reference>
<keyword evidence="4" id="KW-1185">Reference proteome</keyword>
<dbReference type="EMBL" id="SJKB01000001">
    <property type="protein sequence ID" value="TCC66368.1"/>
    <property type="molecule type" value="Genomic_DNA"/>
</dbReference>
<gene>
    <name evidence="3" type="ORF">E0H73_05660</name>
</gene>
<dbReference type="PANTHER" id="PTHR39428:SF3">
    <property type="entry name" value="DEAZAFLAVIN-DEPENDENT NITROREDUCTASE"/>
    <property type="match status" value="1"/>
</dbReference>
<dbReference type="OrthoDB" id="8225825at2"/>
<comment type="similarity">
    <text evidence="1">Belongs to the F420H(2)-dependent quinone reductase family.</text>
</comment>
<name>A0A4R0L627_9ACTN</name>
<accession>A0A4R0L627</accession>
<proteinExistence type="inferred from homology"/>
<dbReference type="InterPro" id="IPR004378">
    <property type="entry name" value="F420H2_quin_Rdtase"/>
</dbReference>
<evidence type="ECO:0000313" key="3">
    <source>
        <dbReference type="EMBL" id="TCC66368.1"/>
    </source>
</evidence>
<sequence>MTQNAEEYAPSPSAFIRGEVDKVTAAGTTDVVDVRGLKVVLLTTRGARSGKLRKVPLMRVEHEGTYVAVGSNSGDSKHPVWLYNLRADPNVTVQDGETVKEYRAREVEGAEYAEWWDRVVDAFPGYAEYRTMTDRTIPVVVLEPVEPA</sequence>
<dbReference type="InterPro" id="IPR012349">
    <property type="entry name" value="Split_barrel_FMN-bd"/>
</dbReference>
<comment type="catalytic activity">
    <reaction evidence="2">
        <text>oxidized coenzyme F420-(gamma-L-Glu)(n) + a quinol + H(+) = reduced coenzyme F420-(gamma-L-Glu)(n) + a quinone</text>
        <dbReference type="Rhea" id="RHEA:39663"/>
        <dbReference type="Rhea" id="RHEA-COMP:12939"/>
        <dbReference type="Rhea" id="RHEA-COMP:14378"/>
        <dbReference type="ChEBI" id="CHEBI:15378"/>
        <dbReference type="ChEBI" id="CHEBI:24646"/>
        <dbReference type="ChEBI" id="CHEBI:132124"/>
        <dbReference type="ChEBI" id="CHEBI:133980"/>
        <dbReference type="ChEBI" id="CHEBI:139511"/>
    </reaction>
</comment>
<dbReference type="AlphaFoldDB" id="A0A4R0L627"/>
<evidence type="ECO:0000256" key="2">
    <source>
        <dbReference type="ARBA" id="ARBA00049106"/>
    </source>
</evidence>